<comment type="caution">
    <text evidence="2">The sequence shown here is derived from an EMBL/GenBank/DDBJ whole genome shotgun (WGS) entry which is preliminary data.</text>
</comment>
<reference evidence="2 3" key="1">
    <citation type="submission" date="2020-04" db="EMBL/GenBank/DDBJ databases">
        <authorList>
            <person name="Alioto T."/>
            <person name="Alioto T."/>
            <person name="Gomez Garrido J."/>
        </authorList>
    </citation>
    <scope>NUCLEOTIDE SEQUENCE [LARGE SCALE GENOMIC DNA]</scope>
</reference>
<protein>
    <submittedName>
        <fullName evidence="2">Uncharacterized protein</fullName>
    </submittedName>
</protein>
<dbReference type="GO" id="GO:0110078">
    <property type="term" value="C:TTT Hsp90 cochaperone complex"/>
    <property type="evidence" value="ECO:0007669"/>
    <property type="project" value="InterPro"/>
</dbReference>
<dbReference type="PANTHER" id="PTHR14873">
    <property type="entry name" value="OS06G0694100 PROTEIN"/>
    <property type="match status" value="1"/>
</dbReference>
<dbReference type="AlphaFoldDB" id="A0A8S1C809"/>
<proteinExistence type="inferred from homology"/>
<accession>A0A8S1C809</accession>
<gene>
    <name evidence="2" type="ORF">CLODIP_2_CD06100</name>
</gene>
<sequence>MAWVAIQEVSERLILPKQDQFEDRPCCQEDFSALIPEIDRNFRALLDDVNNLPHFSIETMSTEEKSALASIVLVCGEHSAEKPWTSNFSIESSINISLMLCKLGNFSKLEELILNPIILKILLNSLCPKMEPYSWKCRPATVQCFGWVVLKIVPPTFGEVLPRIFPANLVILDDWETEYKIFGCQLMVHLINNVTKAELQRQQFDDVVFDILQKLVYEREAVIVVEAIKCIAALVIKVDHKYNQPFEIGRYDNVLKILLFQMEFEQGLELRRAYVESLLLYLEAGSVSLILWSQRILRVISEYLMIEDASGGASQLLALKVR</sequence>
<evidence type="ECO:0000313" key="3">
    <source>
        <dbReference type="Proteomes" id="UP000494165"/>
    </source>
</evidence>
<evidence type="ECO:0000256" key="1">
    <source>
        <dbReference type="ARBA" id="ARBA00034736"/>
    </source>
</evidence>
<dbReference type="OrthoDB" id="6417021at2759"/>
<comment type="similarity">
    <text evidence="1">Belongs to the TTI2 family.</text>
</comment>
<dbReference type="InterPro" id="IPR016024">
    <property type="entry name" value="ARM-type_fold"/>
</dbReference>
<evidence type="ECO:0000313" key="2">
    <source>
        <dbReference type="EMBL" id="CAB3365372.1"/>
    </source>
</evidence>
<dbReference type="InterPro" id="IPR018870">
    <property type="entry name" value="Tti2"/>
</dbReference>
<dbReference type="Proteomes" id="UP000494165">
    <property type="component" value="Unassembled WGS sequence"/>
</dbReference>
<name>A0A8S1C809_9INSE</name>
<dbReference type="Pfam" id="PF10521">
    <property type="entry name" value="Tti2"/>
    <property type="match status" value="1"/>
</dbReference>
<organism evidence="2 3">
    <name type="scientific">Cloeon dipterum</name>
    <dbReference type="NCBI Taxonomy" id="197152"/>
    <lineage>
        <taxon>Eukaryota</taxon>
        <taxon>Metazoa</taxon>
        <taxon>Ecdysozoa</taxon>
        <taxon>Arthropoda</taxon>
        <taxon>Hexapoda</taxon>
        <taxon>Insecta</taxon>
        <taxon>Pterygota</taxon>
        <taxon>Palaeoptera</taxon>
        <taxon>Ephemeroptera</taxon>
        <taxon>Pisciforma</taxon>
        <taxon>Baetidae</taxon>
        <taxon>Cloeon</taxon>
    </lineage>
</organism>
<dbReference type="EMBL" id="CADEPI010000020">
    <property type="protein sequence ID" value="CAB3365372.1"/>
    <property type="molecule type" value="Genomic_DNA"/>
</dbReference>
<keyword evidence="3" id="KW-1185">Reference proteome</keyword>
<dbReference type="SUPFAM" id="SSF48371">
    <property type="entry name" value="ARM repeat"/>
    <property type="match status" value="1"/>
</dbReference>
<dbReference type="PANTHER" id="PTHR14873:SF1">
    <property type="entry name" value="OS06G0694100 PROTEIN"/>
    <property type="match status" value="1"/>
</dbReference>